<dbReference type="Pfam" id="PF07730">
    <property type="entry name" value="HisKA_3"/>
    <property type="match status" value="1"/>
</dbReference>
<evidence type="ECO:0000259" key="12">
    <source>
        <dbReference type="Pfam" id="PF07730"/>
    </source>
</evidence>
<dbReference type="GO" id="GO:0016020">
    <property type="term" value="C:membrane"/>
    <property type="evidence" value="ECO:0007669"/>
    <property type="project" value="InterPro"/>
</dbReference>
<evidence type="ECO:0000256" key="9">
    <source>
        <dbReference type="SAM" id="MobiDB-lite"/>
    </source>
</evidence>
<dbReference type="Gene3D" id="3.30.565.10">
    <property type="entry name" value="Histidine kinase-like ATPase, C-terminal domain"/>
    <property type="match status" value="1"/>
</dbReference>
<dbReference type="PANTHER" id="PTHR24421">
    <property type="entry name" value="NITRATE/NITRITE SENSOR PROTEIN NARX-RELATED"/>
    <property type="match status" value="1"/>
</dbReference>
<feature type="transmembrane region" description="Helical" evidence="10">
    <location>
        <begin position="155"/>
        <end position="174"/>
    </location>
</feature>
<comment type="catalytic activity">
    <reaction evidence="1">
        <text>ATP + protein L-histidine = ADP + protein N-phospho-L-histidine.</text>
        <dbReference type="EC" id="2.7.13.3"/>
    </reaction>
</comment>
<evidence type="ECO:0000256" key="3">
    <source>
        <dbReference type="ARBA" id="ARBA00022553"/>
    </source>
</evidence>
<evidence type="ECO:0000256" key="7">
    <source>
        <dbReference type="ARBA" id="ARBA00022840"/>
    </source>
</evidence>
<sequence>MQVNLMAAATTRLRALSRWWRSRPATTRDIELALVFTLLSFAEPLSKIGARFGDLPTHDASAASVLLTLGMTLPTAMRTRWPAVCLAVAGASFAVHESLGCPPTFGSLGLYIALYSVGAHQARFRRVVAAGATGGYVVFAVALRALDSPAGLADYLLYFLALAAMFGLGVLVRGRRAREAERRRLSAEAAVTAERGRLARELHDVVTHHVTAMVVQSGAAQYLTESPESVTEALGAINGTGRRALAELRFLLGVLEATGESAPRERVPVPGRVPDLVEQTRAGGQPIELVEDGERADMAIGAQLTAYRVVQESLTNAVKYAAGRRTLVRLAHTPGWTDVEVTTAGTAGGAPSSAALRDGGPHVSGGRGLTGLRERVEMLGGEFTAGPGPEGGFRVHARIPAEGAA</sequence>
<evidence type="ECO:0000256" key="8">
    <source>
        <dbReference type="ARBA" id="ARBA00023012"/>
    </source>
</evidence>
<keyword evidence="8" id="KW-0902">Two-component regulatory system</keyword>
<dbReference type="InterPro" id="IPR011712">
    <property type="entry name" value="Sig_transdc_His_kin_sub3_dim/P"/>
</dbReference>
<keyword evidence="6 13" id="KW-0418">Kinase</keyword>
<dbReference type="Pfam" id="PF02518">
    <property type="entry name" value="HATPase_c"/>
    <property type="match status" value="1"/>
</dbReference>
<evidence type="ECO:0000256" key="2">
    <source>
        <dbReference type="ARBA" id="ARBA00012438"/>
    </source>
</evidence>
<keyword evidence="3" id="KW-0597">Phosphoprotein</keyword>
<feature type="domain" description="Histidine kinase/HSP90-like ATPase" evidence="11">
    <location>
        <begin position="303"/>
        <end position="402"/>
    </location>
</feature>
<evidence type="ECO:0000256" key="6">
    <source>
        <dbReference type="ARBA" id="ARBA00022777"/>
    </source>
</evidence>
<dbReference type="Gene3D" id="1.20.5.1930">
    <property type="match status" value="1"/>
</dbReference>
<dbReference type="RefSeq" id="WP_132192520.1">
    <property type="nucleotide sequence ID" value="NZ_SMKY01000001.1"/>
</dbReference>
<dbReference type="CDD" id="cd16917">
    <property type="entry name" value="HATPase_UhpB-NarQ-NarX-like"/>
    <property type="match status" value="1"/>
</dbReference>
<dbReference type="EMBL" id="SMKY01000001">
    <property type="protein sequence ID" value="TDD92964.1"/>
    <property type="molecule type" value="Genomic_DNA"/>
</dbReference>
<feature type="transmembrane region" description="Helical" evidence="10">
    <location>
        <begin position="124"/>
        <end position="143"/>
    </location>
</feature>
<gene>
    <name evidence="13" type="ORF">E1293_00405</name>
</gene>
<dbReference type="AlphaFoldDB" id="A0A4R5C7G0"/>
<dbReference type="OrthoDB" id="227596at2"/>
<keyword evidence="14" id="KW-1185">Reference proteome</keyword>
<evidence type="ECO:0000256" key="5">
    <source>
        <dbReference type="ARBA" id="ARBA00022741"/>
    </source>
</evidence>
<dbReference type="PANTHER" id="PTHR24421:SF10">
    <property type="entry name" value="NITRATE_NITRITE SENSOR PROTEIN NARQ"/>
    <property type="match status" value="1"/>
</dbReference>
<evidence type="ECO:0000313" key="13">
    <source>
        <dbReference type="EMBL" id="TDD92964.1"/>
    </source>
</evidence>
<reference evidence="13 14" key="1">
    <citation type="submission" date="2019-03" db="EMBL/GenBank/DDBJ databases">
        <title>Draft genome sequences of novel Actinobacteria.</title>
        <authorList>
            <person name="Sahin N."/>
            <person name="Ay H."/>
            <person name="Saygin H."/>
        </authorList>
    </citation>
    <scope>NUCLEOTIDE SEQUENCE [LARGE SCALE GENOMIC DNA]</scope>
    <source>
        <strain evidence="13 14">DSM 45941</strain>
    </source>
</reference>
<feature type="domain" description="Signal transduction histidine kinase subgroup 3 dimerisation and phosphoacceptor" evidence="12">
    <location>
        <begin position="194"/>
        <end position="257"/>
    </location>
</feature>
<dbReference type="GO" id="GO:0005524">
    <property type="term" value="F:ATP binding"/>
    <property type="evidence" value="ECO:0007669"/>
    <property type="project" value="UniProtKB-KW"/>
</dbReference>
<keyword evidence="7" id="KW-0067">ATP-binding</keyword>
<accession>A0A4R5C7G0</accession>
<evidence type="ECO:0000259" key="11">
    <source>
        <dbReference type="Pfam" id="PF02518"/>
    </source>
</evidence>
<dbReference type="Proteomes" id="UP000295578">
    <property type="component" value="Unassembled WGS sequence"/>
</dbReference>
<dbReference type="GO" id="GO:0046983">
    <property type="term" value="F:protein dimerization activity"/>
    <property type="evidence" value="ECO:0007669"/>
    <property type="project" value="InterPro"/>
</dbReference>
<dbReference type="EC" id="2.7.13.3" evidence="2"/>
<name>A0A4R5C7G0_9ACTN</name>
<keyword evidence="5" id="KW-0547">Nucleotide-binding</keyword>
<dbReference type="GO" id="GO:0000155">
    <property type="term" value="F:phosphorelay sensor kinase activity"/>
    <property type="evidence" value="ECO:0007669"/>
    <property type="project" value="InterPro"/>
</dbReference>
<dbReference type="InterPro" id="IPR050482">
    <property type="entry name" value="Sensor_HK_TwoCompSys"/>
</dbReference>
<feature type="region of interest" description="Disordered" evidence="9">
    <location>
        <begin position="347"/>
        <end position="368"/>
    </location>
</feature>
<comment type="caution">
    <text evidence="13">The sequence shown here is derived from an EMBL/GenBank/DDBJ whole genome shotgun (WGS) entry which is preliminary data.</text>
</comment>
<keyword evidence="10" id="KW-1133">Transmembrane helix</keyword>
<keyword evidence="10" id="KW-0812">Transmembrane</keyword>
<evidence type="ECO:0000256" key="4">
    <source>
        <dbReference type="ARBA" id="ARBA00022679"/>
    </source>
</evidence>
<evidence type="ECO:0000313" key="14">
    <source>
        <dbReference type="Proteomes" id="UP000295578"/>
    </source>
</evidence>
<organism evidence="13 14">
    <name type="scientific">Actinomadura darangshiensis</name>
    <dbReference type="NCBI Taxonomy" id="705336"/>
    <lineage>
        <taxon>Bacteria</taxon>
        <taxon>Bacillati</taxon>
        <taxon>Actinomycetota</taxon>
        <taxon>Actinomycetes</taxon>
        <taxon>Streptosporangiales</taxon>
        <taxon>Thermomonosporaceae</taxon>
        <taxon>Actinomadura</taxon>
    </lineage>
</organism>
<dbReference type="InterPro" id="IPR003594">
    <property type="entry name" value="HATPase_dom"/>
</dbReference>
<dbReference type="InterPro" id="IPR036890">
    <property type="entry name" value="HATPase_C_sf"/>
</dbReference>
<evidence type="ECO:0000256" key="1">
    <source>
        <dbReference type="ARBA" id="ARBA00000085"/>
    </source>
</evidence>
<protein>
    <recommendedName>
        <fullName evidence="2">histidine kinase</fullName>
        <ecNumber evidence="2">2.7.13.3</ecNumber>
    </recommendedName>
</protein>
<evidence type="ECO:0000256" key="10">
    <source>
        <dbReference type="SAM" id="Phobius"/>
    </source>
</evidence>
<keyword evidence="4" id="KW-0808">Transferase</keyword>
<proteinExistence type="predicted"/>
<dbReference type="SUPFAM" id="SSF55874">
    <property type="entry name" value="ATPase domain of HSP90 chaperone/DNA topoisomerase II/histidine kinase"/>
    <property type="match status" value="1"/>
</dbReference>
<keyword evidence="10" id="KW-0472">Membrane</keyword>